<reference evidence="1 2" key="1">
    <citation type="submission" date="2020-01" db="EMBL/GenBank/DDBJ databases">
        <title>Draft genome sequence of Cand. Neptunochlamydia vexilliferae K9.</title>
        <authorList>
            <person name="Schulz F."/>
            <person name="Koestlbacher S."/>
            <person name="Wascher F."/>
            <person name="Pizzetti I."/>
            <person name="Horn M."/>
        </authorList>
    </citation>
    <scope>NUCLEOTIDE SEQUENCE [LARGE SCALE GENOMIC DNA]</scope>
    <source>
        <strain evidence="1 2">K9</strain>
    </source>
</reference>
<evidence type="ECO:0000313" key="1">
    <source>
        <dbReference type="EMBL" id="MBF5060279.1"/>
    </source>
</evidence>
<protein>
    <submittedName>
        <fullName evidence="1">Uncharacterized protein</fullName>
    </submittedName>
</protein>
<dbReference type="EMBL" id="JAAEJV010000118">
    <property type="protein sequence ID" value="MBF5060279.1"/>
    <property type="molecule type" value="Genomic_DNA"/>
</dbReference>
<comment type="caution">
    <text evidence="1">The sequence shown here is derived from an EMBL/GenBank/DDBJ whole genome shotgun (WGS) entry which is preliminary data.</text>
</comment>
<name>A0ABS0B253_9BACT</name>
<organism evidence="1 2">
    <name type="scientific">Candidatus Neptunichlamydia vexilliferae</name>
    <dbReference type="NCBI Taxonomy" id="1651774"/>
    <lineage>
        <taxon>Bacteria</taxon>
        <taxon>Pseudomonadati</taxon>
        <taxon>Chlamydiota</taxon>
        <taxon>Chlamydiia</taxon>
        <taxon>Parachlamydiales</taxon>
        <taxon>Simkaniaceae</taxon>
        <taxon>Candidatus Neptunichlamydia</taxon>
    </lineage>
</organism>
<sequence>MSAIVNGSKNFLITFSQLPKENLTSLGSLFFKDKSFNQPYLSTKKNRFFSSGSIFIKISMRIPLPLGRGGSIAPF</sequence>
<gene>
    <name evidence="1" type="ORF">NEPTK9_001813</name>
</gene>
<evidence type="ECO:0000313" key="2">
    <source>
        <dbReference type="Proteomes" id="UP001194714"/>
    </source>
</evidence>
<accession>A0ABS0B253</accession>
<dbReference type="RefSeq" id="WP_194848588.1">
    <property type="nucleotide sequence ID" value="NZ_JAAEJV010000118.1"/>
</dbReference>
<proteinExistence type="predicted"/>
<keyword evidence="2" id="KW-1185">Reference proteome</keyword>
<dbReference type="Proteomes" id="UP001194714">
    <property type="component" value="Unassembled WGS sequence"/>
</dbReference>